<evidence type="ECO:0000259" key="5">
    <source>
        <dbReference type="Pfam" id="PF08245"/>
    </source>
</evidence>
<dbReference type="InterPro" id="IPR036565">
    <property type="entry name" value="Mur-like_cat_sf"/>
</dbReference>
<dbReference type="GO" id="GO:0005524">
    <property type="term" value="F:ATP binding"/>
    <property type="evidence" value="ECO:0007669"/>
    <property type="project" value="UniProtKB-KW"/>
</dbReference>
<reference evidence="6" key="1">
    <citation type="submission" date="2016-10" db="EMBL/GenBank/DDBJ databases">
        <authorList>
            <person name="de Groot N.N."/>
        </authorList>
    </citation>
    <scope>NUCLEOTIDE SEQUENCE</scope>
</reference>
<proteinExistence type="predicted"/>
<dbReference type="PANTHER" id="PTHR43024">
    <property type="entry name" value="UDP-N-ACETYLMURAMOYL-TRIPEPTIDE--D-ALANYL-D-ALANINE LIGASE"/>
    <property type="match status" value="1"/>
</dbReference>
<gene>
    <name evidence="6" type="ORF">MNB_SM-6-560</name>
</gene>
<dbReference type="EMBL" id="FPHK01000046">
    <property type="protein sequence ID" value="SFV60367.1"/>
    <property type="molecule type" value="Genomic_DNA"/>
</dbReference>
<evidence type="ECO:0000256" key="2">
    <source>
        <dbReference type="ARBA" id="ARBA00022741"/>
    </source>
</evidence>
<keyword evidence="3" id="KW-0067">ATP-binding</keyword>
<feature type="domain" description="Mur ligase central" evidence="5">
    <location>
        <begin position="165"/>
        <end position="337"/>
    </location>
</feature>
<feature type="transmembrane region" description="Helical" evidence="4">
    <location>
        <begin position="97"/>
        <end position="115"/>
    </location>
</feature>
<keyword evidence="4" id="KW-0812">Transmembrane</keyword>
<dbReference type="InterPro" id="IPR013221">
    <property type="entry name" value="Mur_ligase_cen"/>
</dbReference>
<dbReference type="AlphaFoldDB" id="A0A1W1C3S6"/>
<dbReference type="EC" id="6.3.2.10" evidence="6"/>
<feature type="transmembrane region" description="Helical" evidence="4">
    <location>
        <begin position="6"/>
        <end position="25"/>
    </location>
</feature>
<name>A0A1W1C3S6_9ZZZZ</name>
<evidence type="ECO:0000256" key="4">
    <source>
        <dbReference type="SAM" id="Phobius"/>
    </source>
</evidence>
<evidence type="ECO:0000256" key="3">
    <source>
        <dbReference type="ARBA" id="ARBA00022840"/>
    </source>
</evidence>
<organism evidence="6">
    <name type="scientific">hydrothermal vent metagenome</name>
    <dbReference type="NCBI Taxonomy" id="652676"/>
    <lineage>
        <taxon>unclassified sequences</taxon>
        <taxon>metagenomes</taxon>
        <taxon>ecological metagenomes</taxon>
    </lineage>
</organism>
<dbReference type="InterPro" id="IPR051046">
    <property type="entry name" value="MurCDEF_CellWall_CoF430Synth"/>
</dbReference>
<accession>A0A1W1C3S6</accession>
<keyword evidence="4" id="KW-1133">Transmembrane helix</keyword>
<keyword evidence="2" id="KW-0547">Nucleotide-binding</keyword>
<dbReference type="Gene3D" id="3.90.190.20">
    <property type="entry name" value="Mur ligase, C-terminal domain"/>
    <property type="match status" value="1"/>
</dbReference>
<dbReference type="InterPro" id="IPR036615">
    <property type="entry name" value="Mur_ligase_C_dom_sf"/>
</dbReference>
<dbReference type="SUPFAM" id="SSF53244">
    <property type="entry name" value="MurD-like peptide ligases, peptide-binding domain"/>
    <property type="match status" value="1"/>
</dbReference>
<feature type="transmembrane region" description="Helical" evidence="4">
    <location>
        <begin position="46"/>
        <end position="62"/>
    </location>
</feature>
<dbReference type="SUPFAM" id="SSF53623">
    <property type="entry name" value="MurD-like peptide ligases, catalytic domain"/>
    <property type="match status" value="1"/>
</dbReference>
<dbReference type="PANTHER" id="PTHR43024:SF1">
    <property type="entry name" value="UDP-N-ACETYLMURAMOYL-TRIPEPTIDE--D-ALANYL-D-ALANINE LIGASE"/>
    <property type="match status" value="1"/>
</dbReference>
<dbReference type="GO" id="GO:0047480">
    <property type="term" value="F:UDP-N-acetylmuramoyl-tripeptide-D-alanyl-D-alanine ligase activity"/>
    <property type="evidence" value="ECO:0007669"/>
    <property type="project" value="UniProtKB-EC"/>
</dbReference>
<dbReference type="Gene3D" id="3.40.1190.10">
    <property type="entry name" value="Mur-like, catalytic domain"/>
    <property type="match status" value="1"/>
</dbReference>
<evidence type="ECO:0000256" key="1">
    <source>
        <dbReference type="ARBA" id="ARBA00022598"/>
    </source>
</evidence>
<evidence type="ECO:0000313" key="6">
    <source>
        <dbReference type="EMBL" id="SFV60367.1"/>
    </source>
</evidence>
<protein>
    <submittedName>
        <fullName evidence="6">UDP-N-acetylmuramoylalanyl-D-glutamyl-2,6-diaminopimelate--D-alanyl-D-alanine ligase</fullName>
        <ecNumber evidence="6">6.3.2.10</ecNumber>
    </submittedName>
</protein>
<keyword evidence="1 6" id="KW-0436">Ligase</keyword>
<feature type="transmembrane region" description="Helical" evidence="4">
    <location>
        <begin position="121"/>
        <end position="146"/>
    </location>
</feature>
<keyword evidence="4" id="KW-0472">Membrane</keyword>
<dbReference type="Pfam" id="PF08245">
    <property type="entry name" value="Mur_ligase_M"/>
    <property type="match status" value="1"/>
</dbReference>
<sequence length="481" mass="54490">MEQYETIAAFAVNVVFVTLLGWYLITNLQWYDYKIERVIFKHHKPQWHIFYLIIPLVAYYTTGKFFTIFFIFAFMPAIIIWYKKLDKKLVLTWRVKRFLILLVSLTLFQDVICSLKETCQIYGVLLPLLIAYIGSTLIEKFLFAVYKKEAKQKLKKMQDLQIICITGSYGKTSIKNFVAQILSRKYNVYATPRSVNTIGGIVADVNNNLREDVDIYVCEAGAREAGDILEITTFLEPQSVVVGRVGAAHIEYFKTLDNVIRTKLEIMQSPRLEHAFIHNSVTDEPHEKVTFFGDEIYDIQATLEGIDFSMELDGERLVLHTNILGAFQTMNIAVAVRIAKLFGMSSEEIQKAVAKLEPVEHRLQLIKAGGKIIIDDGYNGNIDGMLEGIRLCATYEGRKVIVTPGLVESSDELNLKLIDAINDVFDIVIVTGSLNAELFEKNLKVTNKIMLADKAALTEVLANQTKVGDIILFANDAPNFI</sequence>